<name>A0AAD7ZAU6_DIPPU</name>
<accession>A0AAD7ZAU6</accession>
<gene>
    <name evidence="2" type="ORF">L9F63_006427</name>
</gene>
<keyword evidence="1" id="KW-0472">Membrane</keyword>
<evidence type="ECO:0000256" key="1">
    <source>
        <dbReference type="SAM" id="Phobius"/>
    </source>
</evidence>
<keyword evidence="3" id="KW-1185">Reference proteome</keyword>
<protein>
    <submittedName>
        <fullName evidence="2">Uncharacterized protein</fullName>
    </submittedName>
</protein>
<proteinExistence type="predicted"/>
<feature type="non-terminal residue" evidence="2">
    <location>
        <position position="65"/>
    </location>
</feature>
<dbReference type="Proteomes" id="UP001233999">
    <property type="component" value="Unassembled WGS sequence"/>
</dbReference>
<sequence>SSQILKRNIAENRHFLLFRWDYSIFRAHMPMVMAMMIMIMMIIDFRLNPYFNKGLNFTTYCFNIF</sequence>
<evidence type="ECO:0000313" key="3">
    <source>
        <dbReference type="Proteomes" id="UP001233999"/>
    </source>
</evidence>
<feature type="non-terminal residue" evidence="2">
    <location>
        <position position="1"/>
    </location>
</feature>
<comment type="caution">
    <text evidence="2">The sequence shown here is derived from an EMBL/GenBank/DDBJ whole genome shotgun (WGS) entry which is preliminary data.</text>
</comment>
<dbReference type="AlphaFoldDB" id="A0AAD7ZAU6"/>
<evidence type="ECO:0000313" key="2">
    <source>
        <dbReference type="EMBL" id="KAJ9576990.1"/>
    </source>
</evidence>
<keyword evidence="1" id="KW-1133">Transmembrane helix</keyword>
<reference evidence="2" key="1">
    <citation type="journal article" date="2023" name="IScience">
        <title>Live-bearing cockroach genome reveals convergent evolutionary mechanisms linked to viviparity in insects and beyond.</title>
        <authorList>
            <person name="Fouks B."/>
            <person name="Harrison M.C."/>
            <person name="Mikhailova A.A."/>
            <person name="Marchal E."/>
            <person name="English S."/>
            <person name="Carruthers M."/>
            <person name="Jennings E.C."/>
            <person name="Chiamaka E.L."/>
            <person name="Frigard R.A."/>
            <person name="Pippel M."/>
            <person name="Attardo G.M."/>
            <person name="Benoit J.B."/>
            <person name="Bornberg-Bauer E."/>
            <person name="Tobe S.S."/>
        </authorList>
    </citation>
    <scope>NUCLEOTIDE SEQUENCE</scope>
    <source>
        <strain evidence="2">Stay&amp;Tobe</strain>
    </source>
</reference>
<feature type="transmembrane region" description="Helical" evidence="1">
    <location>
        <begin position="24"/>
        <end position="43"/>
    </location>
</feature>
<reference evidence="2" key="2">
    <citation type="submission" date="2023-05" db="EMBL/GenBank/DDBJ databases">
        <authorList>
            <person name="Fouks B."/>
        </authorList>
    </citation>
    <scope>NUCLEOTIDE SEQUENCE</scope>
    <source>
        <strain evidence="2">Stay&amp;Tobe</strain>
        <tissue evidence="2">Testes</tissue>
    </source>
</reference>
<keyword evidence="1" id="KW-0812">Transmembrane</keyword>
<dbReference type="EMBL" id="JASPKZ010009381">
    <property type="protein sequence ID" value="KAJ9576990.1"/>
    <property type="molecule type" value="Genomic_DNA"/>
</dbReference>
<organism evidence="2 3">
    <name type="scientific">Diploptera punctata</name>
    <name type="common">Pacific beetle cockroach</name>
    <dbReference type="NCBI Taxonomy" id="6984"/>
    <lineage>
        <taxon>Eukaryota</taxon>
        <taxon>Metazoa</taxon>
        <taxon>Ecdysozoa</taxon>
        <taxon>Arthropoda</taxon>
        <taxon>Hexapoda</taxon>
        <taxon>Insecta</taxon>
        <taxon>Pterygota</taxon>
        <taxon>Neoptera</taxon>
        <taxon>Polyneoptera</taxon>
        <taxon>Dictyoptera</taxon>
        <taxon>Blattodea</taxon>
        <taxon>Blaberoidea</taxon>
        <taxon>Blaberidae</taxon>
        <taxon>Diplopterinae</taxon>
        <taxon>Diploptera</taxon>
    </lineage>
</organism>